<dbReference type="AlphaFoldDB" id="A0A7W7WU35"/>
<evidence type="ECO:0000313" key="2">
    <source>
        <dbReference type="EMBL" id="MBB4963799.1"/>
    </source>
</evidence>
<organism evidence="2 3">
    <name type="scientific">Saccharothrix violaceirubra</name>
    <dbReference type="NCBI Taxonomy" id="413306"/>
    <lineage>
        <taxon>Bacteria</taxon>
        <taxon>Bacillati</taxon>
        <taxon>Actinomycetota</taxon>
        <taxon>Actinomycetes</taxon>
        <taxon>Pseudonocardiales</taxon>
        <taxon>Pseudonocardiaceae</taxon>
        <taxon>Saccharothrix</taxon>
    </lineage>
</organism>
<evidence type="ECO:0000259" key="1">
    <source>
        <dbReference type="Pfam" id="PF04149"/>
    </source>
</evidence>
<keyword evidence="3" id="KW-1185">Reference proteome</keyword>
<proteinExistence type="predicted"/>
<name>A0A7W7WU35_9PSEU</name>
<dbReference type="Pfam" id="PF04149">
    <property type="entry name" value="DUF397"/>
    <property type="match status" value="1"/>
</dbReference>
<dbReference type="RefSeq" id="WP_184666545.1">
    <property type="nucleotide sequence ID" value="NZ_BAABAI010000034.1"/>
</dbReference>
<evidence type="ECO:0000313" key="3">
    <source>
        <dbReference type="Proteomes" id="UP000542674"/>
    </source>
</evidence>
<comment type="caution">
    <text evidence="2">The sequence shown here is derived from an EMBL/GenBank/DDBJ whole genome shotgun (WGS) entry which is preliminary data.</text>
</comment>
<reference evidence="2 3" key="1">
    <citation type="submission" date="2020-08" db="EMBL/GenBank/DDBJ databases">
        <title>Sequencing the genomes of 1000 actinobacteria strains.</title>
        <authorList>
            <person name="Klenk H.-P."/>
        </authorList>
    </citation>
    <scope>NUCLEOTIDE SEQUENCE [LARGE SCALE GENOMIC DNA]</scope>
    <source>
        <strain evidence="2 3">DSM 45084</strain>
    </source>
</reference>
<dbReference type="Proteomes" id="UP000542674">
    <property type="component" value="Unassembled WGS sequence"/>
</dbReference>
<dbReference type="InterPro" id="IPR007278">
    <property type="entry name" value="DUF397"/>
</dbReference>
<accession>A0A7W7WU35</accession>
<protein>
    <recommendedName>
        <fullName evidence="1">DUF397 domain-containing protein</fullName>
    </recommendedName>
</protein>
<feature type="domain" description="DUF397" evidence="1">
    <location>
        <begin position="8"/>
        <end position="57"/>
    </location>
</feature>
<dbReference type="EMBL" id="JACHJS010000001">
    <property type="protein sequence ID" value="MBB4963799.1"/>
    <property type="molecule type" value="Genomic_DNA"/>
</dbReference>
<sequence>MSKDEAPDWRVSSWSASESNCVEIHRDLGAVRDSKNRMGPELRFRPGALAAFVQGVRQQ</sequence>
<gene>
    <name evidence="2" type="ORF">F4559_001158</name>
</gene>